<name>A0A3N1XI64_9FIRM</name>
<organism evidence="1 2">
    <name type="scientific">Mobilisporobacter senegalensis</name>
    <dbReference type="NCBI Taxonomy" id="1329262"/>
    <lineage>
        <taxon>Bacteria</taxon>
        <taxon>Bacillati</taxon>
        <taxon>Bacillota</taxon>
        <taxon>Clostridia</taxon>
        <taxon>Lachnospirales</taxon>
        <taxon>Lachnospiraceae</taxon>
        <taxon>Mobilisporobacter</taxon>
    </lineage>
</organism>
<proteinExistence type="predicted"/>
<accession>A0A3N1XI64</accession>
<gene>
    <name evidence="1" type="ORF">EDD66_10941</name>
</gene>
<comment type="caution">
    <text evidence="1">The sequence shown here is derived from an EMBL/GenBank/DDBJ whole genome shotgun (WGS) entry which is preliminary data.</text>
</comment>
<protein>
    <submittedName>
        <fullName evidence="1">Uncharacterized protein</fullName>
    </submittedName>
</protein>
<dbReference type="OrthoDB" id="5422255at2"/>
<dbReference type="EMBL" id="RJVG01000009">
    <property type="protein sequence ID" value="ROR25831.1"/>
    <property type="molecule type" value="Genomic_DNA"/>
</dbReference>
<dbReference type="RefSeq" id="WP_123610196.1">
    <property type="nucleotide sequence ID" value="NZ_RJVG01000009.1"/>
</dbReference>
<sequence length="61" mass="7347">MGHITSKDAYKNLEERINWFTQGTPPSDSLYKLAERNPFARLNSWFEHQCKIRVFVHRMHN</sequence>
<dbReference type="AlphaFoldDB" id="A0A3N1XI64"/>
<keyword evidence="2" id="KW-1185">Reference proteome</keyword>
<dbReference type="Proteomes" id="UP000273083">
    <property type="component" value="Unassembled WGS sequence"/>
</dbReference>
<reference evidence="1 2" key="1">
    <citation type="submission" date="2018-11" db="EMBL/GenBank/DDBJ databases">
        <title>Genomic Encyclopedia of Type Strains, Phase IV (KMG-IV): sequencing the most valuable type-strain genomes for metagenomic binning, comparative biology and taxonomic classification.</title>
        <authorList>
            <person name="Goeker M."/>
        </authorList>
    </citation>
    <scope>NUCLEOTIDE SEQUENCE [LARGE SCALE GENOMIC DNA]</scope>
    <source>
        <strain evidence="1 2">DSM 26537</strain>
    </source>
</reference>
<evidence type="ECO:0000313" key="1">
    <source>
        <dbReference type="EMBL" id="ROR25831.1"/>
    </source>
</evidence>
<evidence type="ECO:0000313" key="2">
    <source>
        <dbReference type="Proteomes" id="UP000273083"/>
    </source>
</evidence>